<gene>
    <name evidence="5" type="ORF">PCOR1329_LOCUS3156</name>
</gene>
<feature type="repeat" description="ANK" evidence="3">
    <location>
        <begin position="66"/>
        <end position="98"/>
    </location>
</feature>
<evidence type="ECO:0000256" key="4">
    <source>
        <dbReference type="SAM" id="MobiDB-lite"/>
    </source>
</evidence>
<feature type="compositionally biased region" description="Pro residues" evidence="4">
    <location>
        <begin position="1"/>
        <end position="12"/>
    </location>
</feature>
<keyword evidence="1" id="KW-0677">Repeat</keyword>
<evidence type="ECO:0000256" key="1">
    <source>
        <dbReference type="ARBA" id="ARBA00022737"/>
    </source>
</evidence>
<sequence length="362" mass="38576">MRPASAPRPRPTPKGLRGVPASMGEQFKWNPSAERMGDMMQKAVYMEDHVTFQHLLKANLEAVDESGATALHIAATHGKTSALAWLLECGADLRVADDQGYDALAWACCKGHQSTVVTLLQSRASPEGNGFSPSGKTPLALTAERGHLDCMKELLRARAPLEQTNKDGVTALMSAAHTAETEVVASLLSMQAIVNVADQDGWTALSYAMNAPLPPGAGEQLEKKVHIDGVFSKVSMAELLLLHGAKVNTQSVDGLSPLVVACAQDRPLAVRKLLEHRAQVNLASARGQTALLMAAANNLPEICRTLIVAKADVNHQNEKKVCPLQLADKFAANGDREVVNLLTKAGATAPKGKKGKKKGKKK</sequence>
<dbReference type="PROSITE" id="PS50297">
    <property type="entry name" value="ANK_REP_REGION"/>
    <property type="match status" value="1"/>
</dbReference>
<dbReference type="InterPro" id="IPR036770">
    <property type="entry name" value="Ankyrin_rpt-contain_sf"/>
</dbReference>
<dbReference type="Proteomes" id="UP001189429">
    <property type="component" value="Unassembled WGS sequence"/>
</dbReference>
<evidence type="ECO:0000256" key="2">
    <source>
        <dbReference type="ARBA" id="ARBA00023043"/>
    </source>
</evidence>
<accession>A0ABN9PM55</accession>
<keyword evidence="6" id="KW-1185">Reference proteome</keyword>
<evidence type="ECO:0000313" key="6">
    <source>
        <dbReference type="Proteomes" id="UP001189429"/>
    </source>
</evidence>
<comment type="caution">
    <text evidence="5">The sequence shown here is derived from an EMBL/GenBank/DDBJ whole genome shotgun (WGS) entry which is preliminary data.</text>
</comment>
<feature type="repeat" description="ANK" evidence="3">
    <location>
        <begin position="167"/>
        <end position="199"/>
    </location>
</feature>
<dbReference type="PROSITE" id="PS50088">
    <property type="entry name" value="ANK_REPEAT"/>
    <property type="match status" value="5"/>
</dbReference>
<proteinExistence type="predicted"/>
<reference evidence="5" key="1">
    <citation type="submission" date="2023-10" db="EMBL/GenBank/DDBJ databases">
        <authorList>
            <person name="Chen Y."/>
            <person name="Shah S."/>
            <person name="Dougan E. K."/>
            <person name="Thang M."/>
            <person name="Chan C."/>
        </authorList>
    </citation>
    <scope>NUCLEOTIDE SEQUENCE [LARGE SCALE GENOMIC DNA]</scope>
</reference>
<evidence type="ECO:0000256" key="3">
    <source>
        <dbReference type="PROSITE-ProRule" id="PRU00023"/>
    </source>
</evidence>
<organism evidence="5 6">
    <name type="scientific">Prorocentrum cordatum</name>
    <dbReference type="NCBI Taxonomy" id="2364126"/>
    <lineage>
        <taxon>Eukaryota</taxon>
        <taxon>Sar</taxon>
        <taxon>Alveolata</taxon>
        <taxon>Dinophyceae</taxon>
        <taxon>Prorocentrales</taxon>
        <taxon>Prorocentraceae</taxon>
        <taxon>Prorocentrum</taxon>
    </lineage>
</organism>
<dbReference type="PRINTS" id="PR01415">
    <property type="entry name" value="ANKYRIN"/>
</dbReference>
<feature type="repeat" description="ANK" evidence="3">
    <location>
        <begin position="134"/>
        <end position="166"/>
    </location>
</feature>
<dbReference type="EMBL" id="CAUYUJ010000803">
    <property type="protein sequence ID" value="CAK0792631.1"/>
    <property type="molecule type" value="Genomic_DNA"/>
</dbReference>
<dbReference type="SUPFAM" id="SSF48403">
    <property type="entry name" value="Ankyrin repeat"/>
    <property type="match status" value="1"/>
</dbReference>
<evidence type="ECO:0000313" key="5">
    <source>
        <dbReference type="EMBL" id="CAK0792631.1"/>
    </source>
</evidence>
<feature type="repeat" description="ANK" evidence="3">
    <location>
        <begin position="253"/>
        <end position="285"/>
    </location>
</feature>
<dbReference type="SMART" id="SM00248">
    <property type="entry name" value="ANK"/>
    <property type="match status" value="7"/>
</dbReference>
<dbReference type="Pfam" id="PF12796">
    <property type="entry name" value="Ank_2"/>
    <property type="match status" value="3"/>
</dbReference>
<feature type="region of interest" description="Disordered" evidence="4">
    <location>
        <begin position="1"/>
        <end position="23"/>
    </location>
</feature>
<dbReference type="PANTHER" id="PTHR24198">
    <property type="entry name" value="ANKYRIN REPEAT AND PROTEIN KINASE DOMAIN-CONTAINING PROTEIN"/>
    <property type="match status" value="1"/>
</dbReference>
<protein>
    <submittedName>
        <fullName evidence="5">Uncharacterized protein</fullName>
    </submittedName>
</protein>
<name>A0ABN9PM55_9DINO</name>
<feature type="repeat" description="ANK" evidence="3">
    <location>
        <begin position="286"/>
        <end position="318"/>
    </location>
</feature>
<dbReference type="Gene3D" id="1.25.40.20">
    <property type="entry name" value="Ankyrin repeat-containing domain"/>
    <property type="match status" value="4"/>
</dbReference>
<keyword evidence="2 3" id="KW-0040">ANK repeat</keyword>
<dbReference type="InterPro" id="IPR002110">
    <property type="entry name" value="Ankyrin_rpt"/>
</dbReference>
<dbReference type="PANTHER" id="PTHR24198:SF165">
    <property type="entry name" value="ANKYRIN REPEAT-CONTAINING PROTEIN-RELATED"/>
    <property type="match status" value="1"/>
</dbReference>